<keyword evidence="1" id="KW-0472">Membrane</keyword>
<keyword evidence="1" id="KW-1133">Transmembrane helix</keyword>
<reference evidence="2 3" key="1">
    <citation type="submission" date="2021-06" db="EMBL/GenBank/DDBJ databases">
        <authorList>
            <person name="Grouzdev D.S."/>
            <person name="Koziaeva V."/>
        </authorList>
    </citation>
    <scope>NUCLEOTIDE SEQUENCE [LARGE SCALE GENOMIC DNA]</scope>
    <source>
        <strain evidence="2 3">22</strain>
    </source>
</reference>
<evidence type="ECO:0000256" key="1">
    <source>
        <dbReference type="SAM" id="Phobius"/>
    </source>
</evidence>
<evidence type="ECO:0000313" key="2">
    <source>
        <dbReference type="EMBL" id="MBT9290703.1"/>
    </source>
</evidence>
<proteinExistence type="predicted"/>
<protein>
    <submittedName>
        <fullName evidence="2">Uncharacterized protein</fullName>
    </submittedName>
</protein>
<organism evidence="2 3">
    <name type="scientific">Prosthecodimorpha staleyi</name>
    <dbReference type="NCBI Taxonomy" id="2840188"/>
    <lineage>
        <taxon>Bacteria</taxon>
        <taxon>Pseudomonadati</taxon>
        <taxon>Pseudomonadota</taxon>
        <taxon>Alphaproteobacteria</taxon>
        <taxon>Hyphomicrobiales</taxon>
        <taxon>Ancalomicrobiaceae</taxon>
        <taxon>Prosthecodimorpha</taxon>
    </lineage>
</organism>
<name>A0A947GBV7_9HYPH</name>
<dbReference type="Proteomes" id="UP000766595">
    <property type="component" value="Unassembled WGS sequence"/>
</dbReference>
<keyword evidence="1" id="KW-0812">Transmembrane</keyword>
<feature type="transmembrane region" description="Helical" evidence="1">
    <location>
        <begin position="52"/>
        <end position="75"/>
    </location>
</feature>
<gene>
    <name evidence="2" type="ORF">KL771_14635</name>
</gene>
<accession>A0A947GBV7</accession>
<dbReference type="AlphaFoldDB" id="A0A947GBV7"/>
<evidence type="ECO:0000313" key="3">
    <source>
        <dbReference type="Proteomes" id="UP000766595"/>
    </source>
</evidence>
<dbReference type="EMBL" id="JAHHZF010000007">
    <property type="protein sequence ID" value="MBT9290703.1"/>
    <property type="molecule type" value="Genomic_DNA"/>
</dbReference>
<sequence>MERRIRLFETRWQPTIRQLATAQGRIADLAVSFPALLFALAHPRRGLDVRPALNTVLAGAPLADIAAALGVPMWLRRLQPSMFRAPLPALPDGPLLRHRIVNHLPRRAKSAAQWLETVAEAARWGEPDFVVWCAREAPTGAKPGEHDISYLALWHFFSQRPETQAGGCVDRRWGEAIGWDAAVTAARSFRMTVMTKVLLGDIPIADPWLQPATVGDFKFLPLLSAAAIIEEASVMDNCVRGLAGSVAWNRYRVWSVHRNGERLATIGFGTTSLHPFVFIDQVKAKSNRRPDPEVLAAVHGWFEGLQQIRRDTWGKRSPEVNAERPKVWRALWRPYWLERRRLPTWLPLSPNERPFGF</sequence>
<dbReference type="RefSeq" id="WP_261969298.1">
    <property type="nucleotide sequence ID" value="NZ_JAHHZF010000007.1"/>
</dbReference>
<comment type="caution">
    <text evidence="2">The sequence shown here is derived from an EMBL/GenBank/DDBJ whole genome shotgun (WGS) entry which is preliminary data.</text>
</comment>
<keyword evidence="3" id="KW-1185">Reference proteome</keyword>